<evidence type="ECO:0000259" key="1">
    <source>
        <dbReference type="Pfam" id="PF03372"/>
    </source>
</evidence>
<dbReference type="InterPro" id="IPR036691">
    <property type="entry name" value="Endo/exonu/phosph_ase_sf"/>
</dbReference>
<dbReference type="GO" id="GO:0004519">
    <property type="term" value="F:endonuclease activity"/>
    <property type="evidence" value="ECO:0007669"/>
    <property type="project" value="UniProtKB-KW"/>
</dbReference>
<dbReference type="RefSeq" id="WP_055671722.1">
    <property type="nucleotide sequence ID" value="NZ_CXWD01000007.1"/>
</dbReference>
<dbReference type="Gene3D" id="3.60.10.10">
    <property type="entry name" value="Endonuclease/exonuclease/phosphatase"/>
    <property type="match status" value="1"/>
</dbReference>
<evidence type="ECO:0000313" key="2">
    <source>
        <dbReference type="EMBL" id="CTQ69234.1"/>
    </source>
</evidence>
<keyword evidence="2" id="KW-0540">Nuclease</keyword>
<dbReference type="Pfam" id="PF03372">
    <property type="entry name" value="Exo_endo_phos"/>
    <property type="match status" value="1"/>
</dbReference>
<dbReference type="PANTHER" id="PTHR42834:SF1">
    <property type="entry name" value="ENDONUCLEASE_EXONUCLEASE_PHOSPHATASE FAMILY PROTEIN (AFU_ORTHOLOGUE AFUA_3G09210)"/>
    <property type="match status" value="1"/>
</dbReference>
<dbReference type="SUPFAM" id="SSF56219">
    <property type="entry name" value="DNase I-like"/>
    <property type="match status" value="1"/>
</dbReference>
<keyword evidence="3" id="KW-1185">Reference proteome</keyword>
<dbReference type="AlphaFoldDB" id="A0A0M7A6H3"/>
<dbReference type="STRING" id="388408.LAX5112_02037"/>
<accession>A0A0M7A6H3</accession>
<keyword evidence="2" id="KW-0269">Exonuclease</keyword>
<keyword evidence="2" id="KW-0255">Endonuclease</keyword>
<organism evidence="2 3">
    <name type="scientific">Roseibium alexandrii</name>
    <dbReference type="NCBI Taxonomy" id="388408"/>
    <lineage>
        <taxon>Bacteria</taxon>
        <taxon>Pseudomonadati</taxon>
        <taxon>Pseudomonadota</taxon>
        <taxon>Alphaproteobacteria</taxon>
        <taxon>Hyphomicrobiales</taxon>
        <taxon>Stappiaceae</taxon>
        <taxon>Roseibium</taxon>
    </lineage>
</organism>
<dbReference type="PANTHER" id="PTHR42834">
    <property type="entry name" value="ENDONUCLEASE/EXONUCLEASE/PHOSPHATASE FAMILY PROTEIN (AFU_ORTHOLOGUE AFUA_3G09210)"/>
    <property type="match status" value="1"/>
</dbReference>
<dbReference type="Proteomes" id="UP000053235">
    <property type="component" value="Unassembled WGS sequence"/>
</dbReference>
<sequence length="324" mass="36107">MKLATFNLESFGTDRIDEVLLARRIDALRPKLLELEADILCLQEVNAQKIKGQSSRQFHDLERLIEGTPYQDFSLSGSLRPSGKGPGDRHNLVVLSRYPVLSAESLYHRHAEPPLWRPGNADPGYDEPQTTAFDRPVQQLQIDMGTGHPLHVFNVHLRAPIAAQIRGGKDAEHNWASVSAWAEGYHLSVLKQTAQALELRLGAEALFDEDPDAQIILTGDFNATGETRALRLLRADPHDTSVPELAYRQLYQLDAALPLEQRKTVLHKGRAQTLDHVLASRSMTDRVAHIKVFNAALPDEILEGDNPDYAGSYHAAMCVDFDMS</sequence>
<keyword evidence="2" id="KW-0378">Hydrolase</keyword>
<dbReference type="OrthoDB" id="7297112at2"/>
<dbReference type="GO" id="GO:0004527">
    <property type="term" value="F:exonuclease activity"/>
    <property type="evidence" value="ECO:0007669"/>
    <property type="project" value="UniProtKB-KW"/>
</dbReference>
<proteinExistence type="predicted"/>
<protein>
    <submittedName>
        <fullName evidence="2">Endonuclease/Exonuclease/phosphatase family protein</fullName>
    </submittedName>
</protein>
<feature type="domain" description="Endonuclease/exonuclease/phosphatase" evidence="1">
    <location>
        <begin position="4"/>
        <end position="288"/>
    </location>
</feature>
<name>A0A0M7A6H3_9HYPH</name>
<gene>
    <name evidence="2" type="ORF">LAX5112_02037</name>
</gene>
<dbReference type="EMBL" id="CXWD01000007">
    <property type="protein sequence ID" value="CTQ69234.1"/>
    <property type="molecule type" value="Genomic_DNA"/>
</dbReference>
<evidence type="ECO:0000313" key="3">
    <source>
        <dbReference type="Proteomes" id="UP000053235"/>
    </source>
</evidence>
<reference evidence="3" key="1">
    <citation type="submission" date="2015-07" db="EMBL/GenBank/DDBJ databases">
        <authorList>
            <person name="Rodrigo-Torres Lidia"/>
            <person name="Arahal R.David."/>
        </authorList>
    </citation>
    <scope>NUCLEOTIDE SEQUENCE [LARGE SCALE GENOMIC DNA]</scope>
    <source>
        <strain evidence="3">CECT 5112</strain>
    </source>
</reference>
<dbReference type="InterPro" id="IPR005135">
    <property type="entry name" value="Endo/exonuclease/phosphatase"/>
</dbReference>